<proteinExistence type="inferred from homology"/>
<gene>
    <name evidence="6" type="ORF">HYY20_10870</name>
</gene>
<accession>A0A932CQ10</accession>
<dbReference type="Gene3D" id="3.20.10.10">
    <property type="entry name" value="D-amino Acid Aminotransferase, subunit A, domain 2"/>
    <property type="match status" value="1"/>
</dbReference>
<dbReference type="Proteomes" id="UP000769766">
    <property type="component" value="Unassembled WGS sequence"/>
</dbReference>
<dbReference type="EMBL" id="JACPRF010000331">
    <property type="protein sequence ID" value="MBI2877373.1"/>
    <property type="molecule type" value="Genomic_DNA"/>
</dbReference>
<dbReference type="GO" id="GO:0008483">
    <property type="term" value="F:transaminase activity"/>
    <property type="evidence" value="ECO:0007669"/>
    <property type="project" value="UniProtKB-KW"/>
</dbReference>
<dbReference type="GO" id="GO:0005829">
    <property type="term" value="C:cytosol"/>
    <property type="evidence" value="ECO:0007669"/>
    <property type="project" value="TreeGrafter"/>
</dbReference>
<comment type="similarity">
    <text evidence="2 4">Belongs to the class-IV pyridoxal-phosphate-dependent aminotransferase family.</text>
</comment>
<dbReference type="InterPro" id="IPR018300">
    <property type="entry name" value="Aminotrans_IV_CS"/>
</dbReference>
<organism evidence="6 7">
    <name type="scientific">Tectimicrobiota bacterium</name>
    <dbReference type="NCBI Taxonomy" id="2528274"/>
    <lineage>
        <taxon>Bacteria</taxon>
        <taxon>Pseudomonadati</taxon>
        <taxon>Nitrospinota/Tectimicrobiota group</taxon>
        <taxon>Candidatus Tectimicrobiota</taxon>
    </lineage>
</organism>
<dbReference type="InterPro" id="IPR043131">
    <property type="entry name" value="BCAT-like_N"/>
</dbReference>
<name>A0A932CQ10_UNCTE</name>
<keyword evidence="6" id="KW-0808">Transferase</keyword>
<comment type="cofactor">
    <cofactor evidence="1 5">
        <name>pyridoxal 5'-phosphate</name>
        <dbReference type="ChEBI" id="CHEBI:597326"/>
    </cofactor>
</comment>
<evidence type="ECO:0000256" key="4">
    <source>
        <dbReference type="RuleBase" id="RU004106"/>
    </source>
</evidence>
<evidence type="ECO:0000256" key="3">
    <source>
        <dbReference type="ARBA" id="ARBA00022898"/>
    </source>
</evidence>
<dbReference type="PANTHER" id="PTHR42743:SF10">
    <property type="entry name" value="D-ALANINE AMINOTRANSFERASE"/>
    <property type="match status" value="1"/>
</dbReference>
<keyword evidence="3 5" id="KW-0663">Pyridoxal phosphate</keyword>
<dbReference type="SUPFAM" id="SSF56752">
    <property type="entry name" value="D-aminoacid aminotransferase-like PLP-dependent enzymes"/>
    <property type="match status" value="1"/>
</dbReference>
<dbReference type="Gene3D" id="3.30.470.10">
    <property type="match status" value="1"/>
</dbReference>
<evidence type="ECO:0000313" key="6">
    <source>
        <dbReference type="EMBL" id="MBI2877373.1"/>
    </source>
</evidence>
<evidence type="ECO:0000256" key="2">
    <source>
        <dbReference type="ARBA" id="ARBA00009320"/>
    </source>
</evidence>
<dbReference type="AlphaFoldDB" id="A0A932CQ10"/>
<dbReference type="PROSITE" id="PS00770">
    <property type="entry name" value="AA_TRANSFER_CLASS_4"/>
    <property type="match status" value="1"/>
</dbReference>
<evidence type="ECO:0000256" key="1">
    <source>
        <dbReference type="ARBA" id="ARBA00001933"/>
    </source>
</evidence>
<reference evidence="6" key="1">
    <citation type="submission" date="2020-07" db="EMBL/GenBank/DDBJ databases">
        <title>Huge and variable diversity of episymbiotic CPR bacteria and DPANN archaea in groundwater ecosystems.</title>
        <authorList>
            <person name="He C.Y."/>
            <person name="Keren R."/>
            <person name="Whittaker M."/>
            <person name="Farag I.F."/>
            <person name="Doudna J."/>
            <person name="Cate J.H.D."/>
            <person name="Banfield J.F."/>
        </authorList>
    </citation>
    <scope>NUCLEOTIDE SEQUENCE</scope>
    <source>
        <strain evidence="6">NC_groundwater_672_Ag_B-0.1um_62_36</strain>
    </source>
</reference>
<dbReference type="InterPro" id="IPR001544">
    <property type="entry name" value="Aminotrans_IV"/>
</dbReference>
<keyword evidence="6" id="KW-0032">Aminotransferase</keyword>
<dbReference type="InterPro" id="IPR043132">
    <property type="entry name" value="BCAT-like_C"/>
</dbReference>
<dbReference type="InterPro" id="IPR050571">
    <property type="entry name" value="Class-IV_PLP-Dep_Aminotrnsfr"/>
</dbReference>
<dbReference type="FunFam" id="3.20.10.10:FF:000002">
    <property type="entry name" value="D-alanine aminotransferase"/>
    <property type="match status" value="1"/>
</dbReference>
<evidence type="ECO:0000313" key="7">
    <source>
        <dbReference type="Proteomes" id="UP000769766"/>
    </source>
</evidence>
<sequence>MSGIAYVNGQWMALEEAKVSVEDRGFQFADGVYEAIRTYGGRPFAVDRHLARLSRSLHGIELGWPLAMETVADLIAEAARRSPFAESFLYLQITRGAAPRKKDFPTEGAPTLVLTVRALEIPSAEMYEAGVGIITVEDFRWGRCDLKTTQLLPNLLAANRAYRAGAFEAAFVGPEGDVRECSAANLFAVLQGEVRTPPKGPHLLPGITRELVLELAPLMGLRAGEAPLSRAELGLAEEVFLAGTSVGILPVTRIDGVPVGEGRPGPVTQRLAAGFEDHFAGERRS</sequence>
<protein>
    <submittedName>
        <fullName evidence="6">Aminotransferase class IV</fullName>
    </submittedName>
</protein>
<dbReference type="GO" id="GO:0046394">
    <property type="term" value="P:carboxylic acid biosynthetic process"/>
    <property type="evidence" value="ECO:0007669"/>
    <property type="project" value="UniProtKB-ARBA"/>
</dbReference>
<dbReference type="PANTHER" id="PTHR42743">
    <property type="entry name" value="AMINO-ACID AMINOTRANSFERASE"/>
    <property type="match status" value="1"/>
</dbReference>
<dbReference type="GO" id="GO:0008652">
    <property type="term" value="P:amino acid biosynthetic process"/>
    <property type="evidence" value="ECO:0007669"/>
    <property type="project" value="UniProtKB-ARBA"/>
</dbReference>
<evidence type="ECO:0000256" key="5">
    <source>
        <dbReference type="RuleBase" id="RU004516"/>
    </source>
</evidence>
<comment type="caution">
    <text evidence="6">The sequence shown here is derived from an EMBL/GenBank/DDBJ whole genome shotgun (WGS) entry which is preliminary data.</text>
</comment>
<dbReference type="Pfam" id="PF01063">
    <property type="entry name" value="Aminotran_4"/>
    <property type="match status" value="1"/>
</dbReference>
<dbReference type="InterPro" id="IPR036038">
    <property type="entry name" value="Aminotransferase-like"/>
</dbReference>